<keyword evidence="1" id="KW-0732">Signal</keyword>
<feature type="chain" id="PRO_5042034888" evidence="1">
    <location>
        <begin position="23"/>
        <end position="54"/>
    </location>
</feature>
<gene>
    <name evidence="2" type="ORF">KUF71_000220</name>
</gene>
<organism evidence="2 3">
    <name type="scientific">Frankliniella fusca</name>
    <dbReference type="NCBI Taxonomy" id="407009"/>
    <lineage>
        <taxon>Eukaryota</taxon>
        <taxon>Metazoa</taxon>
        <taxon>Ecdysozoa</taxon>
        <taxon>Arthropoda</taxon>
        <taxon>Hexapoda</taxon>
        <taxon>Insecta</taxon>
        <taxon>Pterygota</taxon>
        <taxon>Neoptera</taxon>
        <taxon>Paraneoptera</taxon>
        <taxon>Thysanoptera</taxon>
        <taxon>Terebrantia</taxon>
        <taxon>Thripoidea</taxon>
        <taxon>Thripidae</taxon>
        <taxon>Frankliniella</taxon>
    </lineage>
</organism>
<feature type="non-terminal residue" evidence="2">
    <location>
        <position position="54"/>
    </location>
</feature>
<reference evidence="2" key="2">
    <citation type="journal article" date="2023" name="BMC Genomics">
        <title>Pest status, molecular evolution, and epigenetic factors derived from the genome assembly of Frankliniella fusca, a thysanopteran phytovirus vector.</title>
        <authorList>
            <person name="Catto M.A."/>
            <person name="Labadie P.E."/>
            <person name="Jacobson A.L."/>
            <person name="Kennedy G.G."/>
            <person name="Srinivasan R."/>
            <person name="Hunt B.G."/>
        </authorList>
    </citation>
    <scope>NUCLEOTIDE SEQUENCE</scope>
    <source>
        <strain evidence="2">PL_HMW_Pooled</strain>
    </source>
</reference>
<evidence type="ECO:0000313" key="2">
    <source>
        <dbReference type="EMBL" id="KAK3923138.1"/>
    </source>
</evidence>
<keyword evidence="3" id="KW-1185">Reference proteome</keyword>
<protein>
    <submittedName>
        <fullName evidence="2">Receptor-type adenylate cyclase GRESAG 4.3</fullName>
    </submittedName>
</protein>
<sequence length="54" mass="5591">MAQWSSPSTSVWLGSLFVLALALSLTKLALVVWGSPGAGTAPSRPQDQVPRSPA</sequence>
<accession>A0AAE1HL31</accession>
<comment type="caution">
    <text evidence="2">The sequence shown here is derived from an EMBL/GenBank/DDBJ whole genome shotgun (WGS) entry which is preliminary data.</text>
</comment>
<dbReference type="Proteomes" id="UP001219518">
    <property type="component" value="Unassembled WGS sequence"/>
</dbReference>
<evidence type="ECO:0000313" key="3">
    <source>
        <dbReference type="Proteomes" id="UP001219518"/>
    </source>
</evidence>
<evidence type="ECO:0000256" key="1">
    <source>
        <dbReference type="SAM" id="SignalP"/>
    </source>
</evidence>
<feature type="signal peptide" evidence="1">
    <location>
        <begin position="1"/>
        <end position="22"/>
    </location>
</feature>
<name>A0AAE1HL31_9NEOP</name>
<proteinExistence type="predicted"/>
<keyword evidence="2" id="KW-0675">Receptor</keyword>
<reference evidence="2" key="1">
    <citation type="submission" date="2021-07" db="EMBL/GenBank/DDBJ databases">
        <authorList>
            <person name="Catto M.A."/>
            <person name="Jacobson A."/>
            <person name="Kennedy G."/>
            <person name="Labadie P."/>
            <person name="Hunt B.G."/>
            <person name="Srinivasan R."/>
        </authorList>
    </citation>
    <scope>NUCLEOTIDE SEQUENCE</scope>
    <source>
        <strain evidence="2">PL_HMW_Pooled</strain>
        <tissue evidence="2">Head</tissue>
    </source>
</reference>
<dbReference type="AlphaFoldDB" id="A0AAE1HL31"/>
<dbReference type="EMBL" id="JAHWGI010001142">
    <property type="protein sequence ID" value="KAK3923138.1"/>
    <property type="molecule type" value="Genomic_DNA"/>
</dbReference>